<dbReference type="GeneID" id="32586825"/>
<organism evidence="2 3">
    <name type="scientific">Bradyrhizobium neotropicale</name>
    <dbReference type="NCBI Taxonomy" id="1497615"/>
    <lineage>
        <taxon>Bacteria</taxon>
        <taxon>Pseudomonadati</taxon>
        <taxon>Pseudomonadota</taxon>
        <taxon>Alphaproteobacteria</taxon>
        <taxon>Hyphomicrobiales</taxon>
        <taxon>Nitrobacteraceae</taxon>
        <taxon>Bradyrhizobium</taxon>
    </lineage>
</organism>
<keyword evidence="3" id="KW-1185">Reference proteome</keyword>
<dbReference type="EMBL" id="LSEF01000046">
    <property type="protein sequence ID" value="OAF17338.1"/>
    <property type="molecule type" value="Genomic_DNA"/>
</dbReference>
<accession>A0A176Z9M5</accession>
<protein>
    <recommendedName>
        <fullName evidence="1">DUF3108 domain-containing protein</fullName>
    </recommendedName>
</protein>
<sequence length="186" mass="20611">MEEPMPGDFWAYDVRDEIGGTSTVRRFVVTDVTSGEIRIQLATGGGNGDRLNVYDRSWNLKSTGPWKYQPIDGSGIRTPLKVGSAWSVTADDVNSQNGSIFRRSVNSKVTGQETITTKAGTFDTFKIETVVSRQSTNDPSNKGEITAQTWYAPAIDHWVKRSFVSRANNHLVNSSTSELVEYGRKK</sequence>
<evidence type="ECO:0000313" key="2">
    <source>
        <dbReference type="EMBL" id="OAF17338.1"/>
    </source>
</evidence>
<name>A0A176Z9M5_9BRAD</name>
<dbReference type="Gene3D" id="2.40.360.20">
    <property type="match status" value="1"/>
</dbReference>
<gene>
    <name evidence="2" type="ORF">AXW67_09105</name>
</gene>
<dbReference type="InterPro" id="IPR049279">
    <property type="entry name" value="DUF3108-like"/>
</dbReference>
<dbReference type="Proteomes" id="UP000077173">
    <property type="component" value="Unassembled WGS sequence"/>
</dbReference>
<proteinExistence type="predicted"/>
<comment type="caution">
    <text evidence="2">The sequence shown here is derived from an EMBL/GenBank/DDBJ whole genome shotgun (WGS) entry which is preliminary data.</text>
</comment>
<feature type="domain" description="DUF3108" evidence="1">
    <location>
        <begin position="103"/>
        <end position="155"/>
    </location>
</feature>
<dbReference type="AlphaFoldDB" id="A0A176Z9M5"/>
<dbReference type="Pfam" id="PF21347">
    <property type="entry name" value="DUF3108_like"/>
    <property type="match status" value="1"/>
</dbReference>
<reference evidence="2 3" key="1">
    <citation type="submission" date="2016-02" db="EMBL/GenBank/DDBJ databases">
        <title>Draft genome sequence of the strain BR 10247T Bradyrhizobium neotropicale isolated from nodules of Centrolobium paraense.</title>
        <authorList>
            <person name="Simoes-Araujo J.L."/>
            <person name="Barauna A.C."/>
            <person name="Silva K."/>
            <person name="Zilli J.E."/>
        </authorList>
    </citation>
    <scope>NUCLEOTIDE SEQUENCE [LARGE SCALE GENOMIC DNA]</scope>
    <source>
        <strain evidence="2 3">BR 10247</strain>
    </source>
</reference>
<evidence type="ECO:0000313" key="3">
    <source>
        <dbReference type="Proteomes" id="UP000077173"/>
    </source>
</evidence>
<evidence type="ECO:0000259" key="1">
    <source>
        <dbReference type="Pfam" id="PF21347"/>
    </source>
</evidence>